<reference evidence="2" key="1">
    <citation type="journal article" date="2023" name="Hortic. Res.">
        <title>A chromosome-level phased genome enabling allele-level studies in sweet orange: a case study on citrus Huanglongbing tolerance.</title>
        <authorList>
            <person name="Wu B."/>
            <person name="Yu Q."/>
            <person name="Deng Z."/>
            <person name="Duan Y."/>
            <person name="Luo F."/>
            <person name="Gmitter F. Jr."/>
        </authorList>
    </citation>
    <scope>NUCLEOTIDE SEQUENCE [LARGE SCALE GENOMIC DNA]</scope>
    <source>
        <strain evidence="2">cv. Valencia</strain>
    </source>
</reference>
<keyword evidence="2" id="KW-1185">Reference proteome</keyword>
<dbReference type="EMBL" id="CM039174">
    <property type="protein sequence ID" value="KAH9754905.1"/>
    <property type="molecule type" value="Genomic_DNA"/>
</dbReference>
<evidence type="ECO:0000313" key="2">
    <source>
        <dbReference type="Proteomes" id="UP000829398"/>
    </source>
</evidence>
<organism evidence="1 2">
    <name type="scientific">Citrus sinensis</name>
    <name type="common">Sweet orange</name>
    <name type="synonym">Citrus aurantium var. sinensis</name>
    <dbReference type="NCBI Taxonomy" id="2711"/>
    <lineage>
        <taxon>Eukaryota</taxon>
        <taxon>Viridiplantae</taxon>
        <taxon>Streptophyta</taxon>
        <taxon>Embryophyta</taxon>
        <taxon>Tracheophyta</taxon>
        <taxon>Spermatophyta</taxon>
        <taxon>Magnoliopsida</taxon>
        <taxon>eudicotyledons</taxon>
        <taxon>Gunneridae</taxon>
        <taxon>Pentapetalae</taxon>
        <taxon>rosids</taxon>
        <taxon>malvids</taxon>
        <taxon>Sapindales</taxon>
        <taxon>Rutaceae</taxon>
        <taxon>Aurantioideae</taxon>
        <taxon>Citrus</taxon>
    </lineage>
</organism>
<comment type="caution">
    <text evidence="1">The sequence shown here is derived from an EMBL/GenBank/DDBJ whole genome shotgun (WGS) entry which is preliminary data.</text>
</comment>
<name>A0ACB8KKH1_CITSI</name>
<evidence type="ECO:0000313" key="1">
    <source>
        <dbReference type="EMBL" id="KAH9754905.1"/>
    </source>
</evidence>
<accession>A0ACB8KKH1</accession>
<dbReference type="Proteomes" id="UP000829398">
    <property type="component" value="Chromosome 5"/>
</dbReference>
<protein>
    <submittedName>
        <fullName evidence="1">Disease resistance protein</fullName>
    </submittedName>
</protein>
<proteinExistence type="predicted"/>
<gene>
    <name evidence="1" type="ORF">KPL71_015588</name>
</gene>
<sequence>MVEIIINVVFEVAKWLAAPMAAPIGRQVSYLSKSNYTSSFENLKKEVEKLRGERESMGHRVDEAERNSQEIEKNVEKWLERVNKIIDETVKLTGYEETATKHCFKGLCPNLKTRYQLSKKAATLVKDIVELREEASKFPKVSYRTIPEDIWFHSIKGYEAFESRSSTLKSIRNALTDPNVSIIGVYGMGGIGKTTLVKEVARRAKEDNIFDAVVFSEVSQTPNIKNIQGEIAEKLGLTLREESESRRASSLYERLKKEKKILVVLDNLWKSLDLETTIGIPYGDDHKGCKVLLTTRDRSVLLSMGSKENFPIGVLNEQEAWRLFKLTADDDVENRRLKSIATQVAKACGGLPIALTTIAKALRKKSVPEWENALQELRMPSMESFQGVPKEAYSTIELSYKYLEGEKLKKMFLLCSLMPNPCYTLDLLKYCMGLGMFQRVHKLEDAHKKLHAWVHELVDSCLLLVDDSGDNFSMHDVVRDVAISIACRDEHAFLVRNEDVWDWPDEDEKKECYAISVRDSSIHELPEGLKCPQLQFLTIANSKDSFLEIDVPQDFFTGMRKLRVVHFSGMRLASLPYSIGLLQNLQTLCLESSTFGDIAIIGKLKNLEVLSFVQSDIVMLPKEIGQLTKLRLLDLTDCFKLKVIATNVLSSLTRLEALYMHNCYVEWEVETRGSEKRSASLDEFLHLPRLTTLEIEVRNDDILPEGFFTKKLARFKISIGDGSFSPPFYIVQSWFRSRPNFMIGKHESLRTLKLKLSSKPIGSKELQGVNNVEYLCLDELPGVKTVLFELDTRGFSQLKHLHIQNNRDLLCVVDSTDRVTYDAFPLLESLTLHNLIRLERTCMDRLKVESFNELKTIKVENCDELTNIFWLSNTKCLPKLERIAVIDCKMMEEVFAIGGEADVGNKNAIEKIEYAQLKSLSLGMLPKVTNFCREVKTPPASPNRRESEEDELDTSIQLFNEKVVLPNLEALELRDINIDRIWHYNELPAMFPGSQSLTRLILWDCNKLKYIFSASMIRSFEQLQSLEIVNCKVLQEIISRDRAEADQETTPCFVFPRLTTLVLLGLPELRCFYPGMHTSEWPALKELEVRSCGKIKPFSSELSLNKENDQLGIPAAQVPLFSFEKIFPNLEDLSLSGEDVKMILMGDFPHHLFGCLKQVAVVTDDSECFPLGLLERFSNMENLDLCACSYKEIFSSNDEYLEKDVQHFALIKRLELVNLDDLKHLWKPNSKLEHILQYLEKLFVSYCQSLLILLPSASTSFRNLTQLQVANCEKLINLVTSSVAKSLVGLQNLSILGCRAMTEAVTDDENGAANPKEEIVFTKLKSIILVDLDSLTSFCSANYTFNFPSLQDLEVIGCPKMTIFTTGELCTPPRVNVWYGEGNLWRSDDGGVNTTIQHLHDEKESKLLVVAHELKFHVWVGVLLLNGSSKQSLRTNIVDARFRFSSFYDQALCSINFTTTRRSPRKASSPEVPAHTDKSEYAGCFPGANPPTLKSDMKASSESQFSAAYVRYPPTSRTWIPHFRSHGCCVAFEIGLADDVLPGDFLVEVTNNIMVEEFLQRLGVCSPSLGRADPSTLGFWSRHKQALRLDPGTLGFWSRHKTGFETWIGILLAFSWSSRSWHAWLLSRHKTGFETLVSLCMPLILQGLGFCSPSRGRADPGTLGFCLAIKQALRLDEPLHAFNSSMLGILLAFSWSSRSWHAWLLSRHKTGFETLVSLCMPLILQGLGFCSPSRGRADPGTLGFCLAIKQALRLW</sequence>